<evidence type="ECO:0000313" key="7">
    <source>
        <dbReference type="Proteomes" id="UP001188597"/>
    </source>
</evidence>
<proteinExistence type="inferred from homology"/>
<dbReference type="InterPro" id="IPR013320">
    <property type="entry name" value="ConA-like_dom_sf"/>
</dbReference>
<keyword evidence="4" id="KW-0052">Apoplast</keyword>
<feature type="domain" description="GH16" evidence="5">
    <location>
        <begin position="83"/>
        <end position="264"/>
    </location>
</feature>
<dbReference type="AlphaFoldDB" id="A0AA88V094"/>
<dbReference type="PANTHER" id="PTHR31062">
    <property type="entry name" value="XYLOGLUCAN ENDOTRANSGLUCOSYLASE/HYDROLASE PROTEIN 8-RELATED"/>
    <property type="match status" value="1"/>
</dbReference>
<dbReference type="EMBL" id="JAVXUP010003458">
    <property type="protein sequence ID" value="KAK2998898.1"/>
    <property type="molecule type" value="Genomic_DNA"/>
</dbReference>
<dbReference type="Proteomes" id="UP001188597">
    <property type="component" value="Unassembled WGS sequence"/>
</dbReference>
<dbReference type="Pfam" id="PF00722">
    <property type="entry name" value="Glyco_hydro_16"/>
    <property type="match status" value="1"/>
</dbReference>
<reference evidence="6" key="1">
    <citation type="submission" date="2022-12" db="EMBL/GenBank/DDBJ databases">
        <title>Draft genome assemblies for two species of Escallonia (Escalloniales).</title>
        <authorList>
            <person name="Chanderbali A."/>
            <person name="Dervinis C."/>
            <person name="Anghel I."/>
            <person name="Soltis D."/>
            <person name="Soltis P."/>
            <person name="Zapata F."/>
        </authorList>
    </citation>
    <scope>NUCLEOTIDE SEQUENCE</scope>
    <source>
        <strain evidence="6">UCBG64.0493</strain>
        <tissue evidence="6">Leaf</tissue>
    </source>
</reference>
<evidence type="ECO:0000259" key="5">
    <source>
        <dbReference type="PROSITE" id="PS51762"/>
    </source>
</evidence>
<evidence type="ECO:0000256" key="2">
    <source>
        <dbReference type="ARBA" id="ARBA00022801"/>
    </source>
</evidence>
<dbReference type="EC" id="2.4.1.207" evidence="4"/>
<keyword evidence="3 4" id="KW-0326">Glycosidase</keyword>
<evidence type="ECO:0000256" key="3">
    <source>
        <dbReference type="ARBA" id="ARBA00023295"/>
    </source>
</evidence>
<name>A0AA88V094_9ASTE</name>
<keyword evidence="2 4" id="KW-0378">Hydrolase</keyword>
<keyword evidence="4" id="KW-0134">Cell wall</keyword>
<organism evidence="6 7">
    <name type="scientific">Escallonia herrerae</name>
    <dbReference type="NCBI Taxonomy" id="1293975"/>
    <lineage>
        <taxon>Eukaryota</taxon>
        <taxon>Viridiplantae</taxon>
        <taxon>Streptophyta</taxon>
        <taxon>Embryophyta</taxon>
        <taxon>Tracheophyta</taxon>
        <taxon>Spermatophyta</taxon>
        <taxon>Magnoliopsida</taxon>
        <taxon>eudicotyledons</taxon>
        <taxon>Gunneridae</taxon>
        <taxon>Pentapetalae</taxon>
        <taxon>asterids</taxon>
        <taxon>campanulids</taxon>
        <taxon>Escalloniales</taxon>
        <taxon>Escalloniaceae</taxon>
        <taxon>Escallonia</taxon>
    </lineage>
</organism>
<keyword evidence="7" id="KW-1185">Reference proteome</keyword>
<sequence>MAFDNGYPDSSLGRDRSGERYLRTTFQESRSWERDSGVLFLWIDLRGVSSLAACAGEESNNFGVFPVIGIFIANLICISRASVVSTGDFNKDFFDTWSPSHVNTSIDGTARSLKLDNNSGSGFASNDMFLFGQIDMPIKLIPGYSAGTVVAFYTEFLGTVPGEPYILQTNVFVDGFDDREERISLWFDPTKDSIPIRYYGTFTRLFMVDWIPLRTYRNHVDKGVAFPRWQPMSIKISIWNGESWATHGGKDKIDWSRGPFIASFVNYKIDASVWKGNVCRAGSETNWWNKDRYNSLTWTQRRWFKWARKYHMIYDYCQDNNRFQNNLPKECSLPKY</sequence>
<evidence type="ECO:0000256" key="1">
    <source>
        <dbReference type="ARBA" id="ARBA00022679"/>
    </source>
</evidence>
<dbReference type="GO" id="GO:0048046">
    <property type="term" value="C:apoplast"/>
    <property type="evidence" value="ECO:0007669"/>
    <property type="project" value="UniProtKB-SubCell"/>
</dbReference>
<dbReference type="PROSITE" id="PS51762">
    <property type="entry name" value="GH16_2"/>
    <property type="match status" value="1"/>
</dbReference>
<dbReference type="Gene3D" id="2.60.120.200">
    <property type="match status" value="1"/>
</dbReference>
<keyword evidence="4" id="KW-0964">Secreted</keyword>
<accession>A0AA88V094</accession>
<dbReference type="GO" id="GO:0071555">
    <property type="term" value="P:cell wall organization"/>
    <property type="evidence" value="ECO:0007669"/>
    <property type="project" value="UniProtKB-KW"/>
</dbReference>
<comment type="PTM">
    <text evidence="4">Contains at least one intrachain disulfide bond essential for its enzymatic activity.</text>
</comment>
<dbReference type="GO" id="GO:0016762">
    <property type="term" value="F:xyloglucan:xyloglucosyl transferase activity"/>
    <property type="evidence" value="ECO:0007669"/>
    <property type="project" value="UniProtKB-EC"/>
</dbReference>
<dbReference type="GO" id="GO:0004553">
    <property type="term" value="F:hydrolase activity, hydrolyzing O-glycosyl compounds"/>
    <property type="evidence" value="ECO:0007669"/>
    <property type="project" value="InterPro"/>
</dbReference>
<evidence type="ECO:0000313" key="6">
    <source>
        <dbReference type="EMBL" id="KAK2998898.1"/>
    </source>
</evidence>
<keyword evidence="1 4" id="KW-0808">Transferase</keyword>
<evidence type="ECO:0000256" key="4">
    <source>
        <dbReference type="RuleBase" id="RU361120"/>
    </source>
</evidence>
<comment type="subcellular location">
    <subcellularLocation>
        <location evidence="4">Secreted</location>
        <location evidence="4">Cell wall</location>
    </subcellularLocation>
    <subcellularLocation>
        <location evidence="4">Secreted</location>
        <location evidence="4">Extracellular space</location>
        <location evidence="4">Apoplast</location>
    </subcellularLocation>
</comment>
<comment type="function">
    <text evidence="4">Catalyzes xyloglucan endohydrolysis (XEH) and/or endotransglycosylation (XET). Cleaves and religates xyloglucan polymers, an essential constituent of the primary cell wall, and thereby participates in cell wall construction of growing tissues.</text>
</comment>
<dbReference type="Pfam" id="PF06955">
    <property type="entry name" value="XET_C"/>
    <property type="match status" value="1"/>
</dbReference>
<dbReference type="InterPro" id="IPR000757">
    <property type="entry name" value="Beta-glucanase-like"/>
</dbReference>
<comment type="similarity">
    <text evidence="4">Belongs to the glycosyl hydrolase 16 family.</text>
</comment>
<protein>
    <recommendedName>
        <fullName evidence="4">Xyloglucan endotransglucosylase/hydrolase</fullName>
        <ecNumber evidence="4">2.4.1.207</ecNumber>
    </recommendedName>
</protein>
<gene>
    <name evidence="6" type="ORF">RJ639_023344</name>
</gene>
<dbReference type="GO" id="GO:0044042">
    <property type="term" value="P:glucan metabolic process"/>
    <property type="evidence" value="ECO:0007669"/>
    <property type="project" value="InterPro"/>
</dbReference>
<dbReference type="SUPFAM" id="SSF49899">
    <property type="entry name" value="Concanavalin A-like lectins/glucanases"/>
    <property type="match status" value="1"/>
</dbReference>
<dbReference type="InterPro" id="IPR010713">
    <property type="entry name" value="XET_C"/>
</dbReference>
<keyword evidence="4" id="KW-0961">Cell wall biogenesis/degradation</keyword>
<comment type="caution">
    <text evidence="6">The sequence shown here is derived from an EMBL/GenBank/DDBJ whole genome shotgun (WGS) entry which is preliminary data.</text>
</comment>
<dbReference type="InterPro" id="IPR044791">
    <property type="entry name" value="Beta-glucanase/XTH"/>
</dbReference>